<comment type="caution">
    <text evidence="5">The sequence shown here is derived from an EMBL/GenBank/DDBJ whole genome shotgun (WGS) entry which is preliminary data.</text>
</comment>
<dbReference type="Pfam" id="PF21725">
    <property type="entry name" value="T7SS_signal"/>
    <property type="match status" value="1"/>
</dbReference>
<evidence type="ECO:0000256" key="1">
    <source>
        <dbReference type="ARBA" id="ARBA00004496"/>
    </source>
</evidence>
<proteinExistence type="predicted"/>
<dbReference type="Gene3D" id="1.10.287.1060">
    <property type="entry name" value="ESAT-6-like"/>
    <property type="match status" value="1"/>
</dbReference>
<dbReference type="GO" id="GO:0005737">
    <property type="term" value="C:cytoplasm"/>
    <property type="evidence" value="ECO:0007669"/>
    <property type="project" value="UniProtKB-SubCell"/>
</dbReference>
<dbReference type="Proteomes" id="UP000295560">
    <property type="component" value="Unassembled WGS sequence"/>
</dbReference>
<dbReference type="PANTHER" id="PTHR31250:SF27">
    <property type="entry name" value="IQ DOMAIN-CONTAINING PROTEIN IQM5"/>
    <property type="match status" value="1"/>
</dbReference>
<dbReference type="EMBL" id="SMFZ01000002">
    <property type="protein sequence ID" value="TCK20140.1"/>
    <property type="molecule type" value="Genomic_DNA"/>
</dbReference>
<gene>
    <name evidence="5" type="ORF">EV378_4089</name>
</gene>
<accession>A0A4R1HIJ8</accession>
<evidence type="ECO:0000256" key="2">
    <source>
        <dbReference type="ARBA" id="ARBA00022490"/>
    </source>
</evidence>
<evidence type="ECO:0000313" key="5">
    <source>
        <dbReference type="EMBL" id="TCK20140.1"/>
    </source>
</evidence>
<keyword evidence="6" id="KW-1185">Reference proteome</keyword>
<dbReference type="SUPFAM" id="SSF140453">
    <property type="entry name" value="EsxAB dimer-like"/>
    <property type="match status" value="1"/>
</dbReference>
<dbReference type="InterPro" id="IPR044159">
    <property type="entry name" value="IQM"/>
</dbReference>
<evidence type="ECO:0000259" key="4">
    <source>
        <dbReference type="Pfam" id="PF21725"/>
    </source>
</evidence>
<dbReference type="InterPro" id="IPR036689">
    <property type="entry name" value="ESAT-6-like_sf"/>
</dbReference>
<feature type="region of interest" description="Disordered" evidence="3">
    <location>
        <begin position="1"/>
        <end position="26"/>
    </location>
</feature>
<dbReference type="AlphaFoldDB" id="A0A4R1HIJ8"/>
<reference evidence="5 6" key="1">
    <citation type="submission" date="2019-03" db="EMBL/GenBank/DDBJ databases">
        <title>Sequencing the genomes of 1000 actinobacteria strains.</title>
        <authorList>
            <person name="Klenk H.-P."/>
        </authorList>
    </citation>
    <scope>NUCLEOTIDE SEQUENCE [LARGE SCALE GENOMIC DNA]</scope>
    <source>
        <strain evidence="5 6">DSM 44969</strain>
    </source>
</reference>
<feature type="domain" description="Putative T7SS secretion signal" evidence="4">
    <location>
        <begin position="18"/>
        <end position="193"/>
    </location>
</feature>
<comment type="subcellular location">
    <subcellularLocation>
        <location evidence="1">Cytoplasm</location>
    </subcellularLocation>
</comment>
<dbReference type="PANTHER" id="PTHR31250">
    <property type="entry name" value="IQ DOMAIN-CONTAINING PROTEIN IQM3"/>
    <property type="match status" value="1"/>
</dbReference>
<sequence length="488" mass="50728">MADPSADEPVPVSPRRPEPGLDQTGDPAALIVADLPAVATMAGKLETLGGALERTARGLRGIEVGQWSGDAADAFRARFDESPRAWFTGADAFADAAGACRRFAGAVGQARQQAGEAAELYRQGVAASDAAVRERNATVFDASAPPPTFVDPGVPMVEQAVALLSQARAARDAAGSDAARAVASAAASAPDPPSGWSRAAVEASDLLSDVGRVLPGIGEGVEDIYRAARMLNPIDPWNVTHPASYVDGVSSTAAGLVQANLHPSELVKGAVGTGWGSDPGHAAGKLLPGLALSVATGGSGKIATTVAERSAARAIRKVRPPAKTETAPELPVRASMDPRFRGEERGEAEGLAKPHNVRYLSDKALERHRLTVHDGLLYDGRGRPFHSAPGGSVWSESEDRSIFVVDDKGNLYASNEQEKGALHHSSFLSGGPVAGAGEIGVVNGKVTFLSDRSGHYSPPADCITQAIRYLYHQEGLNIDGGTLQRWGE</sequence>
<protein>
    <recommendedName>
        <fullName evidence="4">Putative T7SS secretion signal domain-containing protein</fullName>
    </recommendedName>
</protein>
<dbReference type="InterPro" id="IPR049082">
    <property type="entry name" value="T7SS_signal"/>
</dbReference>
<evidence type="ECO:0000256" key="3">
    <source>
        <dbReference type="SAM" id="MobiDB-lite"/>
    </source>
</evidence>
<organism evidence="5 6">
    <name type="scientific">Pseudonocardia endophytica</name>
    <dbReference type="NCBI Taxonomy" id="401976"/>
    <lineage>
        <taxon>Bacteria</taxon>
        <taxon>Bacillati</taxon>
        <taxon>Actinomycetota</taxon>
        <taxon>Actinomycetes</taxon>
        <taxon>Pseudonocardiales</taxon>
        <taxon>Pseudonocardiaceae</taxon>
        <taxon>Pseudonocardia</taxon>
    </lineage>
</organism>
<keyword evidence="2" id="KW-0963">Cytoplasm</keyword>
<name>A0A4R1HIJ8_PSEEN</name>
<evidence type="ECO:0000313" key="6">
    <source>
        <dbReference type="Proteomes" id="UP000295560"/>
    </source>
</evidence>